<feature type="domain" description="SKP1 component dimerisation" evidence="2">
    <location>
        <begin position="158"/>
        <end position="201"/>
    </location>
</feature>
<evidence type="ECO:0000313" key="4">
    <source>
        <dbReference type="Proteomes" id="UP000029725"/>
    </source>
</evidence>
<evidence type="ECO:0000259" key="2">
    <source>
        <dbReference type="Pfam" id="PF01466"/>
    </source>
</evidence>
<gene>
    <name evidence="3" type="ORF">DI09_106p20</name>
</gene>
<dbReference type="PANTHER" id="PTHR11165">
    <property type="entry name" value="SKP1"/>
    <property type="match status" value="1"/>
</dbReference>
<dbReference type="AlphaFoldDB" id="A0A098VVL5"/>
<dbReference type="Pfam" id="PF01466">
    <property type="entry name" value="Skp1"/>
    <property type="match status" value="1"/>
</dbReference>
<organism evidence="3 4">
    <name type="scientific">Mitosporidium daphniae</name>
    <dbReference type="NCBI Taxonomy" id="1485682"/>
    <lineage>
        <taxon>Eukaryota</taxon>
        <taxon>Fungi</taxon>
        <taxon>Fungi incertae sedis</taxon>
        <taxon>Microsporidia</taxon>
        <taxon>Mitosporidium</taxon>
    </lineage>
</organism>
<dbReference type="Proteomes" id="UP000029725">
    <property type="component" value="Unassembled WGS sequence"/>
</dbReference>
<evidence type="ECO:0000256" key="1">
    <source>
        <dbReference type="PIRNR" id="PIRNR028729"/>
    </source>
</evidence>
<sequence>MFIRTEDGEVVPVDDLFLAHCSTLDKMRRFSACDEEAILPLSAVQSPILLLLLQFASELHERRGCICYVAGADASGPQFGSVLFSASQDPNAGPPAASLPKRSKPLIEAWIAREARAPNGLAAQCHKWISDFFYILDQQTLIDFINLANLLDFPEAIELGCKQVALMIRGKHPDEIRALFNIETDFTDAEMAEMRRQYQWASAMLNKPL</sequence>
<comment type="caution">
    <text evidence="3">The sequence shown here is derived from an EMBL/GenBank/DDBJ whole genome shotgun (WGS) entry which is preliminary data.</text>
</comment>
<dbReference type="VEuPathDB" id="MicrosporidiaDB:DI09_106p20"/>
<evidence type="ECO:0000313" key="3">
    <source>
        <dbReference type="EMBL" id="KGG53178.1"/>
    </source>
</evidence>
<comment type="subunit">
    <text evidence="1">Component of the SCF (SKP1-CUL1-F-box protein) E3 ubiquitin ligase complexes.</text>
</comment>
<dbReference type="GeneID" id="25257930"/>
<dbReference type="Gene3D" id="3.30.710.10">
    <property type="entry name" value="Potassium Channel Kv1.1, Chain A"/>
    <property type="match status" value="1"/>
</dbReference>
<dbReference type="OrthoDB" id="2342932at2759"/>
<reference evidence="3 4" key="1">
    <citation type="submission" date="2014-04" db="EMBL/GenBank/DDBJ databases">
        <title>A new species of microsporidia sheds light on the evolution of extreme parasitism.</title>
        <authorList>
            <person name="Haag K.L."/>
            <person name="James T.Y."/>
            <person name="Larsson R."/>
            <person name="Schaer T.M."/>
            <person name="Refardt D."/>
            <person name="Pombert J.-F."/>
            <person name="Ebert D."/>
        </authorList>
    </citation>
    <scope>NUCLEOTIDE SEQUENCE [LARGE SCALE GENOMIC DNA]</scope>
    <source>
        <strain evidence="3 4">UGP3</strain>
        <tissue evidence="3">Spores</tissue>
    </source>
</reference>
<dbReference type="InterPro" id="IPR036296">
    <property type="entry name" value="SKP1-like_dim_sf"/>
</dbReference>
<comment type="pathway">
    <text evidence="1">Protein modification; protein ubiquitination.</text>
</comment>
<dbReference type="GO" id="GO:0016567">
    <property type="term" value="P:protein ubiquitination"/>
    <property type="evidence" value="ECO:0007669"/>
    <property type="project" value="UniProtKB-UniPathway"/>
</dbReference>
<comment type="similarity">
    <text evidence="1">Belongs to the SKP1 family.</text>
</comment>
<dbReference type="InterPro" id="IPR016897">
    <property type="entry name" value="SKP1"/>
</dbReference>
<keyword evidence="1" id="KW-0833">Ubl conjugation pathway</keyword>
<protein>
    <recommendedName>
        <fullName evidence="1">E3 ubiquitin ligase complex SCF subunit</fullName>
    </recommendedName>
</protein>
<comment type="function">
    <text evidence="1">Essential component of the SCF (SKP1-CUL1-F-box protein) E3 ubiquitin ligase complexes, which mediate the ubiquitination and subsequent proteasomal degradation of target proteins.</text>
</comment>
<dbReference type="HOGENOM" id="CLU_1315680_0_0_1"/>
<keyword evidence="4" id="KW-1185">Reference proteome</keyword>
<dbReference type="UniPathway" id="UPA00143"/>
<proteinExistence type="inferred from homology"/>
<dbReference type="EMBL" id="JMKJ01000007">
    <property type="protein sequence ID" value="KGG53178.1"/>
    <property type="molecule type" value="Genomic_DNA"/>
</dbReference>
<accession>A0A098VVL5</accession>
<dbReference type="RefSeq" id="XP_013239614.1">
    <property type="nucleotide sequence ID" value="XM_013384160.1"/>
</dbReference>
<name>A0A098VVL5_9MICR</name>
<dbReference type="SUPFAM" id="SSF81382">
    <property type="entry name" value="Skp1 dimerisation domain-like"/>
    <property type="match status" value="1"/>
</dbReference>
<dbReference type="InterPro" id="IPR011333">
    <property type="entry name" value="SKP1/BTB/POZ_sf"/>
</dbReference>
<dbReference type="GO" id="GO:0006511">
    <property type="term" value="P:ubiquitin-dependent protein catabolic process"/>
    <property type="evidence" value="ECO:0007669"/>
    <property type="project" value="InterPro"/>
</dbReference>
<dbReference type="InterPro" id="IPR016072">
    <property type="entry name" value="Skp1_comp_dimer"/>
</dbReference>
<dbReference type="PIRSF" id="PIRSF028729">
    <property type="entry name" value="E3_ubiquit_lig_SCF_Skp"/>
    <property type="match status" value="1"/>
</dbReference>